<dbReference type="Pfam" id="PF12728">
    <property type="entry name" value="HTH_17"/>
    <property type="match status" value="1"/>
</dbReference>
<dbReference type="InterPro" id="IPR050808">
    <property type="entry name" value="Phage_Integrase"/>
</dbReference>
<comment type="similarity">
    <text evidence="1">Belongs to the 'phage' integrase family.</text>
</comment>
<dbReference type="Proteomes" id="UP001596977">
    <property type="component" value="Unassembled WGS sequence"/>
</dbReference>
<evidence type="ECO:0000259" key="6">
    <source>
        <dbReference type="PROSITE" id="PS51898"/>
    </source>
</evidence>
<evidence type="ECO:0000313" key="8">
    <source>
        <dbReference type="Proteomes" id="UP001596977"/>
    </source>
</evidence>
<dbReference type="InterPro" id="IPR025166">
    <property type="entry name" value="Integrase_DNA_bind_dom"/>
</dbReference>
<evidence type="ECO:0000256" key="1">
    <source>
        <dbReference type="ARBA" id="ARBA00008857"/>
    </source>
</evidence>
<protein>
    <submittedName>
        <fullName evidence="7">Tyrosine-type recombinase/integrase</fullName>
    </submittedName>
</protein>
<dbReference type="PANTHER" id="PTHR30629:SF2">
    <property type="entry name" value="PROPHAGE INTEGRASE INTS-RELATED"/>
    <property type="match status" value="1"/>
</dbReference>
<accession>A0ABW3H9E6</accession>
<dbReference type="RefSeq" id="WP_264945308.1">
    <property type="nucleotide sequence ID" value="NZ_JAPDRA010000007.1"/>
</dbReference>
<dbReference type="InterPro" id="IPR010998">
    <property type="entry name" value="Integrase_recombinase_N"/>
</dbReference>
<dbReference type="InterPro" id="IPR041657">
    <property type="entry name" value="HTH_17"/>
</dbReference>
<gene>
    <name evidence="7" type="ORF">ACFQ1E_13865</name>
</gene>
<dbReference type="InterPro" id="IPR002104">
    <property type="entry name" value="Integrase_catalytic"/>
</dbReference>
<dbReference type="SUPFAM" id="SSF56349">
    <property type="entry name" value="DNA breaking-rejoining enzymes"/>
    <property type="match status" value="1"/>
</dbReference>
<evidence type="ECO:0000256" key="4">
    <source>
        <dbReference type="ARBA" id="ARBA00023172"/>
    </source>
</evidence>
<dbReference type="Pfam" id="PF13356">
    <property type="entry name" value="Arm-DNA-bind_3"/>
    <property type="match status" value="1"/>
</dbReference>
<keyword evidence="3" id="KW-0238">DNA-binding</keyword>
<dbReference type="PANTHER" id="PTHR30629">
    <property type="entry name" value="PROPHAGE INTEGRASE"/>
    <property type="match status" value="1"/>
</dbReference>
<dbReference type="EMBL" id="JBHTJG010000007">
    <property type="protein sequence ID" value="MFD0947432.1"/>
    <property type="molecule type" value="Genomic_DNA"/>
</dbReference>
<dbReference type="Pfam" id="PF00589">
    <property type="entry name" value="Phage_integrase"/>
    <property type="match status" value="1"/>
</dbReference>
<comment type="caution">
    <text evidence="7">The sequence shown here is derived from an EMBL/GenBank/DDBJ whole genome shotgun (WGS) entry which is preliminary data.</text>
</comment>
<evidence type="ECO:0000256" key="5">
    <source>
        <dbReference type="SAM" id="MobiDB-lite"/>
    </source>
</evidence>
<dbReference type="CDD" id="cd00796">
    <property type="entry name" value="INT_Rci_Hp1_C"/>
    <property type="match status" value="1"/>
</dbReference>
<dbReference type="Gene3D" id="1.10.150.130">
    <property type="match status" value="1"/>
</dbReference>
<dbReference type="Gene3D" id="1.10.443.10">
    <property type="entry name" value="Intergrase catalytic core"/>
    <property type="match status" value="1"/>
</dbReference>
<organism evidence="7 8">
    <name type="scientific">Sphingomonas canadensis</name>
    <dbReference type="NCBI Taxonomy" id="1219257"/>
    <lineage>
        <taxon>Bacteria</taxon>
        <taxon>Pseudomonadati</taxon>
        <taxon>Pseudomonadota</taxon>
        <taxon>Alphaproteobacteria</taxon>
        <taxon>Sphingomonadales</taxon>
        <taxon>Sphingomonadaceae</taxon>
        <taxon>Sphingomonas</taxon>
    </lineage>
</organism>
<dbReference type="InterPro" id="IPR009061">
    <property type="entry name" value="DNA-bd_dom_put_sf"/>
</dbReference>
<keyword evidence="8" id="KW-1185">Reference proteome</keyword>
<dbReference type="InterPro" id="IPR011010">
    <property type="entry name" value="DNA_brk_join_enz"/>
</dbReference>
<sequence>MAEARVRLTKRVVDKLEADGKDRVLWDTDVHGFGLRISPAGALTYVLQYRFEGRQRRFKIGTHGSPWTPEAARQEAQSLLGKIIDGVDPQQERINERRELMLGELCDVYLVEALITAKESSIRAARNNIENHIKPLLGMRRASKIVRADVEQLLRDIAAGKTARRKKTGHRGLSRVRGGKGAANQAVTTLSAVMGFSVVRGLRLDNPAIGVRKFPGKKMERFLSPAELARLGEALAAAASLGVESPYAIAALRLLVLTGCRRGEILTLKRSYIDPFHRCLRLPDSKTGAKVVHLGAPAMKVIAAVPQVVGNPYLLPGKKDGTHVTDLQACWARIRKTAGLEDVRIHDLRHSFASIGASTGDSMLIIGALLGHKSAKTTERYTHLSDHPLKSAVDRISDEIARHLDENFAVTAANDVEEEDPFMAFWAAQCEAEAPKPDPVLGAVIRTQWLDTRAAASMLGFTVGTMQTYRWMGTGPAFRKIGRRVVYSAEALTAWRAAQACEGLRGTNPATSNGQMPQADMRGPMLMRV</sequence>
<feature type="region of interest" description="Disordered" evidence="5">
    <location>
        <begin position="505"/>
        <end position="529"/>
    </location>
</feature>
<dbReference type="Gene3D" id="3.30.160.390">
    <property type="entry name" value="Integrase, DNA-binding domain"/>
    <property type="match status" value="1"/>
</dbReference>
<keyword evidence="2" id="KW-0229">DNA integration</keyword>
<dbReference type="SUPFAM" id="SSF46955">
    <property type="entry name" value="Putative DNA-binding domain"/>
    <property type="match status" value="1"/>
</dbReference>
<keyword evidence="4" id="KW-0233">DNA recombination</keyword>
<reference evidence="8" key="1">
    <citation type="journal article" date="2019" name="Int. J. Syst. Evol. Microbiol.">
        <title>The Global Catalogue of Microorganisms (GCM) 10K type strain sequencing project: providing services to taxonomists for standard genome sequencing and annotation.</title>
        <authorList>
            <consortium name="The Broad Institute Genomics Platform"/>
            <consortium name="The Broad Institute Genome Sequencing Center for Infectious Disease"/>
            <person name="Wu L."/>
            <person name="Ma J."/>
        </authorList>
    </citation>
    <scope>NUCLEOTIDE SEQUENCE [LARGE SCALE GENOMIC DNA]</scope>
    <source>
        <strain evidence="8">CCUG 62982</strain>
    </source>
</reference>
<dbReference type="InterPro" id="IPR038488">
    <property type="entry name" value="Integrase_DNA-bd_sf"/>
</dbReference>
<dbReference type="PROSITE" id="PS51898">
    <property type="entry name" value="TYR_RECOMBINASE"/>
    <property type="match status" value="1"/>
</dbReference>
<evidence type="ECO:0000256" key="3">
    <source>
        <dbReference type="ARBA" id="ARBA00023125"/>
    </source>
</evidence>
<dbReference type="InterPro" id="IPR013762">
    <property type="entry name" value="Integrase-like_cat_sf"/>
</dbReference>
<proteinExistence type="inferred from homology"/>
<evidence type="ECO:0000256" key="2">
    <source>
        <dbReference type="ARBA" id="ARBA00022908"/>
    </source>
</evidence>
<name>A0ABW3H9E6_9SPHN</name>
<feature type="domain" description="Tyr recombinase" evidence="6">
    <location>
        <begin position="218"/>
        <end position="394"/>
    </location>
</feature>
<evidence type="ECO:0000313" key="7">
    <source>
        <dbReference type="EMBL" id="MFD0947432.1"/>
    </source>
</evidence>